<name>A0A8H7AQX8_9EURO</name>
<keyword evidence="3" id="KW-1185">Reference proteome</keyword>
<feature type="region of interest" description="Disordered" evidence="1">
    <location>
        <begin position="14"/>
        <end position="56"/>
    </location>
</feature>
<sequence>MRFYRYLYGANAPPEIEQAGEATHPVRRSSNVRKKSASRSNGTRNSDASQEITWQK</sequence>
<proteinExistence type="predicted"/>
<reference evidence="2" key="1">
    <citation type="submission" date="2020-02" db="EMBL/GenBank/DDBJ databases">
        <authorList>
            <person name="Palmer J.M."/>
        </authorList>
    </citation>
    <scope>NUCLEOTIDE SEQUENCE</scope>
    <source>
        <strain evidence="2">EPUS1.4</strain>
        <tissue evidence="2">Thallus</tissue>
    </source>
</reference>
<dbReference type="EMBL" id="JAACFV010000020">
    <property type="protein sequence ID" value="KAF7511416.1"/>
    <property type="molecule type" value="Genomic_DNA"/>
</dbReference>
<feature type="compositionally biased region" description="Basic residues" evidence="1">
    <location>
        <begin position="25"/>
        <end position="37"/>
    </location>
</feature>
<feature type="compositionally biased region" description="Polar residues" evidence="1">
    <location>
        <begin position="38"/>
        <end position="56"/>
    </location>
</feature>
<protein>
    <submittedName>
        <fullName evidence="2">Uncharacterized protein</fullName>
    </submittedName>
</protein>
<comment type="caution">
    <text evidence="2">The sequence shown here is derived from an EMBL/GenBank/DDBJ whole genome shotgun (WGS) entry which is preliminary data.</text>
</comment>
<evidence type="ECO:0000313" key="3">
    <source>
        <dbReference type="Proteomes" id="UP000606974"/>
    </source>
</evidence>
<dbReference type="AlphaFoldDB" id="A0A8H7AQX8"/>
<organism evidence="2 3">
    <name type="scientific">Endocarpon pusillum</name>
    <dbReference type="NCBI Taxonomy" id="364733"/>
    <lineage>
        <taxon>Eukaryota</taxon>
        <taxon>Fungi</taxon>
        <taxon>Dikarya</taxon>
        <taxon>Ascomycota</taxon>
        <taxon>Pezizomycotina</taxon>
        <taxon>Eurotiomycetes</taxon>
        <taxon>Chaetothyriomycetidae</taxon>
        <taxon>Verrucariales</taxon>
        <taxon>Verrucariaceae</taxon>
        <taxon>Endocarpon</taxon>
    </lineage>
</organism>
<evidence type="ECO:0000313" key="2">
    <source>
        <dbReference type="EMBL" id="KAF7511416.1"/>
    </source>
</evidence>
<gene>
    <name evidence="2" type="ORF">GJ744_004605</name>
</gene>
<accession>A0A8H7AQX8</accession>
<dbReference type="Proteomes" id="UP000606974">
    <property type="component" value="Unassembled WGS sequence"/>
</dbReference>
<evidence type="ECO:0000256" key="1">
    <source>
        <dbReference type="SAM" id="MobiDB-lite"/>
    </source>
</evidence>